<dbReference type="Gene3D" id="3.50.30.10">
    <property type="entry name" value="Phosphohistidine domain"/>
    <property type="match status" value="1"/>
</dbReference>
<evidence type="ECO:0000256" key="3">
    <source>
        <dbReference type="ARBA" id="ARBA00022840"/>
    </source>
</evidence>
<organism evidence="5 6">
    <name type="scientific">Candidatus Doudnabacteria bacterium Gr01-1014_77</name>
    <dbReference type="NCBI Taxonomy" id="2017133"/>
    <lineage>
        <taxon>Bacteria</taxon>
        <taxon>Candidatus Doudnaibacteriota</taxon>
    </lineage>
</organism>
<keyword evidence="5" id="KW-0808">Transferase</keyword>
<dbReference type="InterPro" id="IPR018274">
    <property type="entry name" value="PEP_util_AS"/>
</dbReference>
<protein>
    <submittedName>
        <fullName evidence="5">Pyruvate, water dikinase</fullName>
    </submittedName>
</protein>
<dbReference type="InterPro" id="IPR036637">
    <property type="entry name" value="Phosphohistidine_dom_sf"/>
</dbReference>
<dbReference type="GO" id="GO:0005524">
    <property type="term" value="F:ATP binding"/>
    <property type="evidence" value="ECO:0007669"/>
    <property type="project" value="UniProtKB-KW"/>
</dbReference>
<dbReference type="EMBL" id="VMFF01000023">
    <property type="protein sequence ID" value="TSC65892.1"/>
    <property type="molecule type" value="Genomic_DNA"/>
</dbReference>
<dbReference type="AlphaFoldDB" id="A0A554JC07"/>
<reference evidence="5 6" key="1">
    <citation type="submission" date="2017-07" db="EMBL/GenBank/DDBJ databases">
        <title>Mechanisms for carbon and nitrogen cycling indicate functional differentiation within the Candidate Phyla Radiation.</title>
        <authorList>
            <person name="Danczak R.E."/>
            <person name="Johnston M.D."/>
            <person name="Kenah C."/>
            <person name="Slattery M."/>
            <person name="Wrighton K.C."/>
            <person name="Wilkins M.J."/>
        </authorList>
    </citation>
    <scope>NUCLEOTIDE SEQUENCE [LARGE SCALE GENOMIC DNA]</scope>
    <source>
        <strain evidence="5">Gr01-1014_77</strain>
    </source>
</reference>
<evidence type="ECO:0000256" key="2">
    <source>
        <dbReference type="ARBA" id="ARBA00022741"/>
    </source>
</evidence>
<proteinExistence type="inferred from homology"/>
<comment type="similarity">
    <text evidence="1">Belongs to the PEP-utilizing enzyme family.</text>
</comment>
<evidence type="ECO:0000259" key="4">
    <source>
        <dbReference type="Pfam" id="PF00391"/>
    </source>
</evidence>
<sequence>MNLPYKQKWIVLEREDYANYIFVTSAWQGFTVMPKAWGFENSRFLSAEYINTACNLFIPYYEYKRLSQSYFSELFIKPKAWHQIHKDTEKYAKLLIKTSAKLKKVNVVKLSNKELLEWREKIDVYNCEVHDRRGFMFFIETVENLLTNYLHQYLQERIDDLHIKKYSSAKAFQILTTPTKKSIINQERDALIKIALIKNEVRRTTALKRHAKKYEWLEYGLQGRVLDYNYFVNELKQVRRIRPSKLLQKRNSEYKALPKKQQEVLKLLNIHPQHIEIFKIAQDAIYCKGYGKDAQFYSFYCLEGLLREIGRRANLSLEQVKFLSIDDCRKALLKSKNLSTLSNERMKYSLHFSDRGQTIFFHGPKAKELRKKLKFVDLSKRHTDEEQLSGQPAFAGFAKGRVKIINTPQEMVKMHEGDVLVSHMTNPDIVPVMKKAIAIVTDLGGITCHAAIVSRELKKPCIIGTKVATKIFKDGDLVEVDANKGIVRKLK</sequence>
<name>A0A554JC07_9BACT</name>
<dbReference type="PANTHER" id="PTHR43030">
    <property type="entry name" value="PHOSPHOENOLPYRUVATE SYNTHASE"/>
    <property type="match status" value="1"/>
</dbReference>
<feature type="domain" description="PEP-utilising enzyme mobile" evidence="4">
    <location>
        <begin position="415"/>
        <end position="485"/>
    </location>
</feature>
<keyword evidence="5" id="KW-0418">Kinase</keyword>
<evidence type="ECO:0000313" key="5">
    <source>
        <dbReference type="EMBL" id="TSC65892.1"/>
    </source>
</evidence>
<dbReference type="PROSITE" id="PS00370">
    <property type="entry name" value="PEP_ENZYMES_PHOS_SITE"/>
    <property type="match status" value="1"/>
</dbReference>
<dbReference type="Proteomes" id="UP000319613">
    <property type="component" value="Unassembled WGS sequence"/>
</dbReference>
<accession>A0A554JC07</accession>
<dbReference type="InterPro" id="IPR006319">
    <property type="entry name" value="PEP_synth"/>
</dbReference>
<dbReference type="PANTHER" id="PTHR43030:SF1">
    <property type="entry name" value="PHOSPHOENOLPYRUVATE SYNTHASE"/>
    <property type="match status" value="1"/>
</dbReference>
<dbReference type="SUPFAM" id="SSF52009">
    <property type="entry name" value="Phosphohistidine domain"/>
    <property type="match status" value="1"/>
</dbReference>
<dbReference type="InterPro" id="IPR008279">
    <property type="entry name" value="PEP-util_enz_mobile_dom"/>
</dbReference>
<dbReference type="GO" id="GO:0008986">
    <property type="term" value="F:pyruvate, water dikinase activity"/>
    <property type="evidence" value="ECO:0007669"/>
    <property type="project" value="InterPro"/>
</dbReference>
<evidence type="ECO:0000256" key="1">
    <source>
        <dbReference type="ARBA" id="ARBA00007837"/>
    </source>
</evidence>
<keyword evidence="3" id="KW-0067">ATP-binding</keyword>
<evidence type="ECO:0000313" key="6">
    <source>
        <dbReference type="Proteomes" id="UP000319613"/>
    </source>
</evidence>
<gene>
    <name evidence="5" type="ORF">G01um101477_304</name>
</gene>
<keyword evidence="5" id="KW-0670">Pyruvate</keyword>
<comment type="caution">
    <text evidence="5">The sequence shown here is derived from an EMBL/GenBank/DDBJ whole genome shotgun (WGS) entry which is preliminary data.</text>
</comment>
<keyword evidence="2" id="KW-0547">Nucleotide-binding</keyword>
<dbReference type="Pfam" id="PF00391">
    <property type="entry name" value="PEP-utilizers"/>
    <property type="match status" value="1"/>
</dbReference>